<dbReference type="RefSeq" id="WP_075097873.1">
    <property type="nucleotide sequence ID" value="NZ_CP011125.1"/>
</dbReference>
<keyword evidence="2 5" id="KW-0812">Transmembrane</keyword>
<protein>
    <recommendedName>
        <fullName evidence="6">DUF202 domain-containing protein</fullName>
    </recommendedName>
</protein>
<sequence>MSATDERGDDTASLEVTPDAPSHFSWLRTRMSMERTLLSWVRTAAALVGFGFTVVQFFERVSSFAGARPALEPHAPRIFGLALMVAGTAGLTLALAQYFALRKHLWSASFRTIAGVAGFDRRPSPTFFVGITLLLVSVWAIAAVVFRLGL</sequence>
<evidence type="ECO:0000313" key="7">
    <source>
        <dbReference type="EMBL" id="AKF04919.1"/>
    </source>
</evidence>
<dbReference type="AlphaFoldDB" id="A0A0F6SEB8"/>
<evidence type="ECO:0000256" key="1">
    <source>
        <dbReference type="ARBA" id="ARBA00004127"/>
    </source>
</evidence>
<evidence type="ECO:0000256" key="5">
    <source>
        <dbReference type="SAM" id="Phobius"/>
    </source>
</evidence>
<dbReference type="InterPro" id="IPR003807">
    <property type="entry name" value="DUF202"/>
</dbReference>
<feature type="transmembrane region" description="Helical" evidence="5">
    <location>
        <begin position="127"/>
        <end position="148"/>
    </location>
</feature>
<evidence type="ECO:0000256" key="4">
    <source>
        <dbReference type="ARBA" id="ARBA00023136"/>
    </source>
</evidence>
<dbReference type="Pfam" id="PF02656">
    <property type="entry name" value="DUF202"/>
    <property type="match status" value="1"/>
</dbReference>
<keyword evidence="8" id="KW-1185">Reference proteome</keyword>
<feature type="domain" description="DUF202" evidence="6">
    <location>
        <begin position="28"/>
        <end position="103"/>
    </location>
</feature>
<dbReference type="KEGG" id="samy:DB32_002068"/>
<dbReference type="EMBL" id="CP011125">
    <property type="protein sequence ID" value="AKF04919.1"/>
    <property type="molecule type" value="Genomic_DNA"/>
</dbReference>
<proteinExistence type="predicted"/>
<evidence type="ECO:0000256" key="3">
    <source>
        <dbReference type="ARBA" id="ARBA00022989"/>
    </source>
</evidence>
<accession>A0A0F6SEB8</accession>
<keyword evidence="3 5" id="KW-1133">Transmembrane helix</keyword>
<evidence type="ECO:0000259" key="6">
    <source>
        <dbReference type="Pfam" id="PF02656"/>
    </source>
</evidence>
<comment type="subcellular location">
    <subcellularLocation>
        <location evidence="1">Endomembrane system</location>
        <topology evidence="1">Multi-pass membrane protein</topology>
    </subcellularLocation>
</comment>
<dbReference type="Proteomes" id="UP000034883">
    <property type="component" value="Chromosome"/>
</dbReference>
<organism evidence="7 8">
    <name type="scientific">Sandaracinus amylolyticus</name>
    <dbReference type="NCBI Taxonomy" id="927083"/>
    <lineage>
        <taxon>Bacteria</taxon>
        <taxon>Pseudomonadati</taxon>
        <taxon>Myxococcota</taxon>
        <taxon>Polyangia</taxon>
        <taxon>Polyangiales</taxon>
        <taxon>Sandaracinaceae</taxon>
        <taxon>Sandaracinus</taxon>
    </lineage>
</organism>
<name>A0A0F6SEB8_9BACT</name>
<evidence type="ECO:0000313" key="8">
    <source>
        <dbReference type="Proteomes" id="UP000034883"/>
    </source>
</evidence>
<dbReference type="GO" id="GO:0012505">
    <property type="term" value="C:endomembrane system"/>
    <property type="evidence" value="ECO:0007669"/>
    <property type="project" value="UniProtKB-SubCell"/>
</dbReference>
<reference evidence="7 8" key="1">
    <citation type="submission" date="2015-03" db="EMBL/GenBank/DDBJ databases">
        <title>Genome assembly of Sandaracinus amylolyticus DSM 53668.</title>
        <authorList>
            <person name="Sharma G."/>
            <person name="Subramanian S."/>
        </authorList>
    </citation>
    <scope>NUCLEOTIDE SEQUENCE [LARGE SCALE GENOMIC DNA]</scope>
    <source>
        <strain evidence="7 8">DSM 53668</strain>
    </source>
</reference>
<dbReference type="OrthoDB" id="582337at2"/>
<evidence type="ECO:0000256" key="2">
    <source>
        <dbReference type="ARBA" id="ARBA00022692"/>
    </source>
</evidence>
<dbReference type="STRING" id="927083.DB32_002068"/>
<gene>
    <name evidence="7" type="ORF">DB32_002068</name>
</gene>
<keyword evidence="4 5" id="KW-0472">Membrane</keyword>
<feature type="transmembrane region" description="Helical" evidence="5">
    <location>
        <begin position="37"/>
        <end position="58"/>
    </location>
</feature>
<feature type="transmembrane region" description="Helical" evidence="5">
    <location>
        <begin position="78"/>
        <end position="101"/>
    </location>
</feature>